<dbReference type="InterPro" id="IPR058512">
    <property type="entry name" value="DUF8199"/>
</dbReference>
<reference evidence="2" key="1">
    <citation type="submission" date="2021-08" db="EMBL/GenBank/DDBJ databases">
        <title>Flavobacterium sp. strain CC-SYL302.</title>
        <authorList>
            <person name="Lin S.-Y."/>
            <person name="Lee T.-H."/>
            <person name="Young C.-C."/>
        </authorList>
    </citation>
    <scope>NUCLEOTIDE SEQUENCE</scope>
    <source>
        <strain evidence="2">CC-SYL302</strain>
    </source>
</reference>
<protein>
    <recommendedName>
        <fullName evidence="4">Secreted protein</fullName>
    </recommendedName>
</protein>
<proteinExistence type="predicted"/>
<evidence type="ECO:0000313" key="3">
    <source>
        <dbReference type="Proteomes" id="UP001163328"/>
    </source>
</evidence>
<keyword evidence="3" id="KW-1185">Reference proteome</keyword>
<accession>A0ABY6LZ04</accession>
<evidence type="ECO:0008006" key="4">
    <source>
        <dbReference type="Google" id="ProtNLM"/>
    </source>
</evidence>
<evidence type="ECO:0000313" key="2">
    <source>
        <dbReference type="EMBL" id="UYW00639.1"/>
    </source>
</evidence>
<dbReference type="InterPro" id="IPR058060">
    <property type="entry name" value="HYC_CC_PP"/>
</dbReference>
<dbReference type="Pfam" id="PF26622">
    <property type="entry name" value="DUF8199"/>
    <property type="match status" value="1"/>
</dbReference>
<name>A0ABY6LZ04_9FLAO</name>
<evidence type="ECO:0000256" key="1">
    <source>
        <dbReference type="SAM" id="SignalP"/>
    </source>
</evidence>
<dbReference type="NCBIfam" id="NF047658">
    <property type="entry name" value="HYC_CC_PP"/>
    <property type="match status" value="1"/>
</dbReference>
<dbReference type="EMBL" id="CP081495">
    <property type="protein sequence ID" value="UYW00639.1"/>
    <property type="molecule type" value="Genomic_DNA"/>
</dbReference>
<organism evidence="2 3">
    <name type="scientific">Flavobacterium agricola</name>
    <dbReference type="NCBI Taxonomy" id="2870839"/>
    <lineage>
        <taxon>Bacteria</taxon>
        <taxon>Pseudomonadati</taxon>
        <taxon>Bacteroidota</taxon>
        <taxon>Flavobacteriia</taxon>
        <taxon>Flavobacteriales</taxon>
        <taxon>Flavobacteriaceae</taxon>
        <taxon>Flavobacterium</taxon>
    </lineage>
</organism>
<dbReference type="RefSeq" id="WP_264432600.1">
    <property type="nucleotide sequence ID" value="NZ_CP081495.1"/>
</dbReference>
<feature type="signal peptide" evidence="1">
    <location>
        <begin position="1"/>
        <end position="24"/>
    </location>
</feature>
<sequence>MKIFKKFFALVFATLLFASQSGMAFNLHYCKGALAAITFGETIEVCDLDKPIAAEADSACCKETPSESHKKCCKDSNIDLDQISKADIITKALSFEFSAFYLPTTVYTVMQFVDVVEVKTLGFYLFNFASNAPPLYKLYCKYILYA</sequence>
<gene>
    <name evidence="2" type="ORF">K5I29_08815</name>
</gene>
<dbReference type="Proteomes" id="UP001163328">
    <property type="component" value="Chromosome"/>
</dbReference>
<feature type="chain" id="PRO_5045779467" description="Secreted protein" evidence="1">
    <location>
        <begin position="25"/>
        <end position="146"/>
    </location>
</feature>
<keyword evidence="1" id="KW-0732">Signal</keyword>